<evidence type="ECO:0000259" key="1">
    <source>
        <dbReference type="Pfam" id="PF18765"/>
    </source>
</evidence>
<evidence type="ECO:0000313" key="2">
    <source>
        <dbReference type="EMBL" id="MDN7011943.1"/>
    </source>
</evidence>
<proteinExistence type="predicted"/>
<evidence type="ECO:0000313" key="3">
    <source>
        <dbReference type="Proteomes" id="UP001168423"/>
    </source>
</evidence>
<feature type="domain" description="Polymerase beta nucleotidyltransferase" evidence="1">
    <location>
        <begin position="18"/>
        <end position="93"/>
    </location>
</feature>
<name>A0ABT8M2M2_9EURY</name>
<dbReference type="InterPro" id="IPR041633">
    <property type="entry name" value="Polbeta"/>
</dbReference>
<protein>
    <submittedName>
        <fullName evidence="2">Nucleotidyltransferase domain-containing protein</fullName>
    </submittedName>
</protein>
<dbReference type="CDD" id="cd05403">
    <property type="entry name" value="NT_KNTase_like"/>
    <property type="match status" value="1"/>
</dbReference>
<keyword evidence="3" id="KW-1185">Reference proteome</keyword>
<dbReference type="EMBL" id="VCYI01000002">
    <property type="protein sequence ID" value="MDN7011943.1"/>
    <property type="molecule type" value="Genomic_DNA"/>
</dbReference>
<reference evidence="2" key="1">
    <citation type="submission" date="2019-05" db="EMBL/GenBank/DDBJ databases">
        <title>Isolation and characterization of methanogens from the cold seep sediment at Four-Way Closure Ridge.</title>
        <authorList>
            <person name="You Y.-T."/>
            <person name="Chen S.-C."/>
            <person name="Zhang W.-L."/>
            <person name="Lai M.-C."/>
        </authorList>
    </citation>
    <scope>NUCLEOTIDE SEQUENCE</scope>
    <source>
        <strain evidence="2">FWC-SCC3</strain>
    </source>
</reference>
<dbReference type="Proteomes" id="UP001168423">
    <property type="component" value="Unassembled WGS sequence"/>
</dbReference>
<dbReference type="InterPro" id="IPR043519">
    <property type="entry name" value="NT_sf"/>
</dbReference>
<comment type="caution">
    <text evidence="2">The sequence shown here is derived from an EMBL/GenBank/DDBJ whole genome shotgun (WGS) entry which is preliminary data.</text>
</comment>
<organism evidence="2 3">
    <name type="scientific">Methanoculleus methanifontis</name>
    <dbReference type="NCBI Taxonomy" id="2584086"/>
    <lineage>
        <taxon>Archaea</taxon>
        <taxon>Methanobacteriati</taxon>
        <taxon>Methanobacteriota</taxon>
        <taxon>Stenosarchaea group</taxon>
        <taxon>Methanomicrobia</taxon>
        <taxon>Methanomicrobiales</taxon>
        <taxon>Methanomicrobiaceae</taxon>
        <taxon>Methanoculleus</taxon>
    </lineage>
</organism>
<dbReference type="Pfam" id="PF18765">
    <property type="entry name" value="Polbeta"/>
    <property type="match status" value="1"/>
</dbReference>
<dbReference type="Gene3D" id="3.30.460.10">
    <property type="entry name" value="Beta Polymerase, domain 2"/>
    <property type="match status" value="1"/>
</dbReference>
<dbReference type="SUPFAM" id="SSF81301">
    <property type="entry name" value="Nucleotidyltransferase"/>
    <property type="match status" value="1"/>
</dbReference>
<sequence length="130" mass="15102">MAECRQDLILDHFREILPSIRAILLFGSRAMGYAAPESDIDLCLILNDGADRTAVYERMLLAPEGYDIVVYDEIPWYLRGGILERHCIVYAEDPGDLDFWLYKQRRIWSDMKRRQQKASAGDLLRRIGHS</sequence>
<dbReference type="RefSeq" id="WP_301676528.1">
    <property type="nucleotide sequence ID" value="NZ_VCYI01000002.1"/>
</dbReference>
<accession>A0ABT8M2M2</accession>
<gene>
    <name evidence="2" type="ORF">FGW20_02560</name>
</gene>